<accession>A0A5E4R0K6</accession>
<reference evidence="1 2" key="1">
    <citation type="submission" date="2017-07" db="EMBL/GenBank/DDBJ databases">
        <authorList>
            <person name="Talla V."/>
            <person name="Backstrom N."/>
        </authorList>
    </citation>
    <scope>NUCLEOTIDE SEQUENCE [LARGE SCALE GENOMIC DNA]</scope>
</reference>
<protein>
    <submittedName>
        <fullName evidence="1">Uncharacterized protein</fullName>
    </submittedName>
</protein>
<gene>
    <name evidence="1" type="ORF">LSINAPIS_LOCUS13461</name>
</gene>
<name>A0A5E4R0K6_9NEOP</name>
<dbReference type="Proteomes" id="UP000324832">
    <property type="component" value="Unassembled WGS sequence"/>
</dbReference>
<dbReference type="EMBL" id="FZQP02006773">
    <property type="protein sequence ID" value="VVD03469.1"/>
    <property type="molecule type" value="Genomic_DNA"/>
</dbReference>
<sequence length="71" mass="7963">MNLLNNKSSKYLTVVGIYGYCCSSGNEHLSARWRKKMDWATQRPLPQITPQTVLKLNAIECGSSSTPRMTS</sequence>
<evidence type="ECO:0000313" key="1">
    <source>
        <dbReference type="EMBL" id="VVD03469.1"/>
    </source>
</evidence>
<dbReference type="AlphaFoldDB" id="A0A5E4R0K6"/>
<organism evidence="1 2">
    <name type="scientific">Leptidea sinapis</name>
    <dbReference type="NCBI Taxonomy" id="189913"/>
    <lineage>
        <taxon>Eukaryota</taxon>
        <taxon>Metazoa</taxon>
        <taxon>Ecdysozoa</taxon>
        <taxon>Arthropoda</taxon>
        <taxon>Hexapoda</taxon>
        <taxon>Insecta</taxon>
        <taxon>Pterygota</taxon>
        <taxon>Neoptera</taxon>
        <taxon>Endopterygota</taxon>
        <taxon>Lepidoptera</taxon>
        <taxon>Glossata</taxon>
        <taxon>Ditrysia</taxon>
        <taxon>Papilionoidea</taxon>
        <taxon>Pieridae</taxon>
        <taxon>Dismorphiinae</taxon>
        <taxon>Leptidea</taxon>
    </lineage>
</organism>
<evidence type="ECO:0000313" key="2">
    <source>
        <dbReference type="Proteomes" id="UP000324832"/>
    </source>
</evidence>
<proteinExistence type="predicted"/>
<keyword evidence="2" id="KW-1185">Reference proteome</keyword>